<feature type="signal peptide" evidence="1">
    <location>
        <begin position="1"/>
        <end position="18"/>
    </location>
</feature>
<accession>A0A9P5Y8I0</accession>
<dbReference type="OrthoDB" id="5394791at2759"/>
<evidence type="ECO:0000313" key="2">
    <source>
        <dbReference type="EMBL" id="KAF9464097.1"/>
    </source>
</evidence>
<dbReference type="AlphaFoldDB" id="A0A9P5Y8I0"/>
<gene>
    <name evidence="2" type="ORF">BDZ94DRAFT_1256993</name>
</gene>
<dbReference type="Proteomes" id="UP000807353">
    <property type="component" value="Unassembled WGS sequence"/>
</dbReference>
<name>A0A9P5Y8I0_9AGAR</name>
<comment type="caution">
    <text evidence="2">The sequence shown here is derived from an EMBL/GenBank/DDBJ whole genome shotgun (WGS) entry which is preliminary data.</text>
</comment>
<sequence length="93" mass="9626">MLIKWLPVALTAIATAQAAVLDDNLPTKRSCTVNGCRCRPGSGPGLHCGRCPEILDLGTGGLLNGVFECNPAGGCCYYGESTSCASPVCNRHT</sequence>
<protein>
    <submittedName>
        <fullName evidence="2">Uncharacterized protein</fullName>
    </submittedName>
</protein>
<keyword evidence="3" id="KW-1185">Reference proteome</keyword>
<evidence type="ECO:0000256" key="1">
    <source>
        <dbReference type="SAM" id="SignalP"/>
    </source>
</evidence>
<keyword evidence="1" id="KW-0732">Signal</keyword>
<dbReference type="EMBL" id="MU150256">
    <property type="protein sequence ID" value="KAF9464097.1"/>
    <property type="molecule type" value="Genomic_DNA"/>
</dbReference>
<feature type="chain" id="PRO_5040126417" evidence="1">
    <location>
        <begin position="19"/>
        <end position="93"/>
    </location>
</feature>
<organism evidence="2 3">
    <name type="scientific">Collybia nuda</name>
    <dbReference type="NCBI Taxonomy" id="64659"/>
    <lineage>
        <taxon>Eukaryota</taxon>
        <taxon>Fungi</taxon>
        <taxon>Dikarya</taxon>
        <taxon>Basidiomycota</taxon>
        <taxon>Agaricomycotina</taxon>
        <taxon>Agaricomycetes</taxon>
        <taxon>Agaricomycetidae</taxon>
        <taxon>Agaricales</taxon>
        <taxon>Tricholomatineae</taxon>
        <taxon>Clitocybaceae</taxon>
        <taxon>Collybia</taxon>
    </lineage>
</organism>
<reference evidence="2" key="1">
    <citation type="submission" date="2020-11" db="EMBL/GenBank/DDBJ databases">
        <authorList>
            <consortium name="DOE Joint Genome Institute"/>
            <person name="Ahrendt S."/>
            <person name="Riley R."/>
            <person name="Andreopoulos W."/>
            <person name="Labutti K."/>
            <person name="Pangilinan J."/>
            <person name="Ruiz-Duenas F.J."/>
            <person name="Barrasa J.M."/>
            <person name="Sanchez-Garcia M."/>
            <person name="Camarero S."/>
            <person name="Miyauchi S."/>
            <person name="Serrano A."/>
            <person name="Linde D."/>
            <person name="Babiker R."/>
            <person name="Drula E."/>
            <person name="Ayuso-Fernandez I."/>
            <person name="Pacheco R."/>
            <person name="Padilla G."/>
            <person name="Ferreira P."/>
            <person name="Barriuso J."/>
            <person name="Kellner H."/>
            <person name="Castanera R."/>
            <person name="Alfaro M."/>
            <person name="Ramirez L."/>
            <person name="Pisabarro A.G."/>
            <person name="Kuo A."/>
            <person name="Tritt A."/>
            <person name="Lipzen A."/>
            <person name="He G."/>
            <person name="Yan M."/>
            <person name="Ng V."/>
            <person name="Cullen D."/>
            <person name="Martin F."/>
            <person name="Rosso M.-N."/>
            <person name="Henrissat B."/>
            <person name="Hibbett D."/>
            <person name="Martinez A.T."/>
            <person name="Grigoriev I.V."/>
        </authorList>
    </citation>
    <scope>NUCLEOTIDE SEQUENCE</scope>
    <source>
        <strain evidence="2">CBS 247.69</strain>
    </source>
</reference>
<evidence type="ECO:0000313" key="3">
    <source>
        <dbReference type="Proteomes" id="UP000807353"/>
    </source>
</evidence>
<proteinExistence type="predicted"/>